<protein>
    <submittedName>
        <fullName evidence="1">Uncharacterized protein</fullName>
    </submittedName>
</protein>
<dbReference type="Proteomes" id="UP000799640">
    <property type="component" value="Unassembled WGS sequence"/>
</dbReference>
<dbReference type="EMBL" id="ML996700">
    <property type="protein sequence ID" value="KAF2398377.1"/>
    <property type="molecule type" value="Genomic_DNA"/>
</dbReference>
<sequence>MSARFSHLPQSVIFVLLLNPSHLHPPSFLFPHHRIRGGTRQVFHETPCCQPVAEPGLISFGNSYCHHAFDKLLTAAACSGTCAYTYLLHWGSGVQEGEAGWPRGLVLQLVLTRQISAGWDTQYCTAQVCSIMAHYLSHLTLGIGAPAPTREWR</sequence>
<keyword evidence="2" id="KW-1185">Reference proteome</keyword>
<accession>A0A6G1HRA6</accession>
<proteinExistence type="predicted"/>
<gene>
    <name evidence="1" type="ORF">EJ06DRAFT_105517</name>
</gene>
<organism evidence="1 2">
    <name type="scientific">Trichodelitschia bisporula</name>
    <dbReference type="NCBI Taxonomy" id="703511"/>
    <lineage>
        <taxon>Eukaryota</taxon>
        <taxon>Fungi</taxon>
        <taxon>Dikarya</taxon>
        <taxon>Ascomycota</taxon>
        <taxon>Pezizomycotina</taxon>
        <taxon>Dothideomycetes</taxon>
        <taxon>Dothideomycetes incertae sedis</taxon>
        <taxon>Phaeotrichales</taxon>
        <taxon>Phaeotrichaceae</taxon>
        <taxon>Trichodelitschia</taxon>
    </lineage>
</organism>
<reference evidence="1" key="1">
    <citation type="journal article" date="2020" name="Stud. Mycol.">
        <title>101 Dothideomycetes genomes: a test case for predicting lifestyles and emergence of pathogens.</title>
        <authorList>
            <person name="Haridas S."/>
            <person name="Albert R."/>
            <person name="Binder M."/>
            <person name="Bloem J."/>
            <person name="Labutti K."/>
            <person name="Salamov A."/>
            <person name="Andreopoulos B."/>
            <person name="Baker S."/>
            <person name="Barry K."/>
            <person name="Bills G."/>
            <person name="Bluhm B."/>
            <person name="Cannon C."/>
            <person name="Castanera R."/>
            <person name="Culley D."/>
            <person name="Daum C."/>
            <person name="Ezra D."/>
            <person name="Gonzalez J."/>
            <person name="Henrissat B."/>
            <person name="Kuo A."/>
            <person name="Liang C."/>
            <person name="Lipzen A."/>
            <person name="Lutzoni F."/>
            <person name="Magnuson J."/>
            <person name="Mondo S."/>
            <person name="Nolan M."/>
            <person name="Ohm R."/>
            <person name="Pangilinan J."/>
            <person name="Park H.-J."/>
            <person name="Ramirez L."/>
            <person name="Alfaro M."/>
            <person name="Sun H."/>
            <person name="Tritt A."/>
            <person name="Yoshinaga Y."/>
            <person name="Zwiers L.-H."/>
            <person name="Turgeon B."/>
            <person name="Goodwin S."/>
            <person name="Spatafora J."/>
            <person name="Crous P."/>
            <person name="Grigoriev I."/>
        </authorList>
    </citation>
    <scope>NUCLEOTIDE SEQUENCE</scope>
    <source>
        <strain evidence="1">CBS 262.69</strain>
    </source>
</reference>
<evidence type="ECO:0000313" key="1">
    <source>
        <dbReference type="EMBL" id="KAF2398377.1"/>
    </source>
</evidence>
<name>A0A6G1HRA6_9PEZI</name>
<dbReference type="AlphaFoldDB" id="A0A6G1HRA6"/>
<evidence type="ECO:0000313" key="2">
    <source>
        <dbReference type="Proteomes" id="UP000799640"/>
    </source>
</evidence>